<dbReference type="Pfam" id="PF00069">
    <property type="entry name" value="Pkinase"/>
    <property type="match status" value="1"/>
</dbReference>
<dbReference type="PROSITE" id="PS50011">
    <property type="entry name" value="PROTEIN_KINASE_DOM"/>
    <property type="match status" value="1"/>
</dbReference>
<evidence type="ECO:0000256" key="1">
    <source>
        <dbReference type="ARBA" id="ARBA00012513"/>
    </source>
</evidence>
<dbReference type="GeneID" id="55993203"/>
<dbReference type="InterPro" id="IPR051334">
    <property type="entry name" value="SRPK"/>
</dbReference>
<dbReference type="OrthoDB" id="5979581at2759"/>
<keyword evidence="5" id="KW-0418">Kinase</keyword>
<dbReference type="EMBL" id="CP055900">
    <property type="protein sequence ID" value="QKX58581.1"/>
    <property type="molecule type" value="Genomic_DNA"/>
</dbReference>
<dbReference type="GO" id="GO:0004674">
    <property type="term" value="F:protein serine/threonine kinase activity"/>
    <property type="evidence" value="ECO:0007669"/>
    <property type="project" value="UniProtKB-KW"/>
</dbReference>
<dbReference type="GO" id="GO:0005524">
    <property type="term" value="F:ATP binding"/>
    <property type="evidence" value="ECO:0007669"/>
    <property type="project" value="UniProtKB-KW"/>
</dbReference>
<comment type="catalytic activity">
    <reaction evidence="7">
        <text>L-threonyl-[protein] + ATP = O-phospho-L-threonyl-[protein] + ADP + H(+)</text>
        <dbReference type="Rhea" id="RHEA:46608"/>
        <dbReference type="Rhea" id="RHEA-COMP:11060"/>
        <dbReference type="Rhea" id="RHEA-COMP:11605"/>
        <dbReference type="ChEBI" id="CHEBI:15378"/>
        <dbReference type="ChEBI" id="CHEBI:30013"/>
        <dbReference type="ChEBI" id="CHEBI:30616"/>
        <dbReference type="ChEBI" id="CHEBI:61977"/>
        <dbReference type="ChEBI" id="CHEBI:456216"/>
        <dbReference type="EC" id="2.7.11.1"/>
    </reaction>
</comment>
<sequence length="242" mass="27670">MRRFERIYDVVEPVEEYRRGGYYPVCLHDVFNNRYEVIGKLAFGQFSTVWLASDLKLHRIVALKILKSNASKDNKELEIYRRLSDLTVDHPGKNHVLQLLDHFMHDGPNGTHLCLVFPVMLFDGNSMTVTGIRHGVEYVETISKQLLLGLDFLHGQGIIHCDLQPANIMFSVVSAPTDDFLQPPKFSPVRWLEGVEVDDSVPRYLMATQRLRGSLDDADYSKLLVKIGDLGGGNMLRQKFFY</sequence>
<accession>A0A7H8QYT3</accession>
<dbReference type="AlphaFoldDB" id="A0A7H8QYT3"/>
<dbReference type="SUPFAM" id="SSF56112">
    <property type="entry name" value="Protein kinase-like (PK-like)"/>
    <property type="match status" value="1"/>
</dbReference>
<dbReference type="InterPro" id="IPR011009">
    <property type="entry name" value="Kinase-like_dom_sf"/>
</dbReference>
<evidence type="ECO:0000256" key="5">
    <source>
        <dbReference type="ARBA" id="ARBA00022777"/>
    </source>
</evidence>
<dbReference type="RefSeq" id="XP_035344759.1">
    <property type="nucleotide sequence ID" value="XM_035488866.1"/>
</dbReference>
<dbReference type="SMART" id="SM00220">
    <property type="entry name" value="S_TKc"/>
    <property type="match status" value="1"/>
</dbReference>
<evidence type="ECO:0000256" key="4">
    <source>
        <dbReference type="ARBA" id="ARBA00022741"/>
    </source>
</evidence>
<dbReference type="KEGG" id="trg:TRUGW13939_05706"/>
<name>A0A7H8QYT3_TALRU</name>
<dbReference type="GO" id="GO:0050684">
    <property type="term" value="P:regulation of mRNA processing"/>
    <property type="evidence" value="ECO:0007669"/>
    <property type="project" value="TreeGrafter"/>
</dbReference>
<dbReference type="PANTHER" id="PTHR47634:SF9">
    <property type="entry name" value="PROTEIN KINASE DOMAIN-CONTAINING PROTEIN-RELATED"/>
    <property type="match status" value="1"/>
</dbReference>
<dbReference type="EC" id="2.7.11.1" evidence="1"/>
<comment type="catalytic activity">
    <reaction evidence="8">
        <text>L-seryl-[protein] + ATP = O-phospho-L-seryl-[protein] + ADP + H(+)</text>
        <dbReference type="Rhea" id="RHEA:17989"/>
        <dbReference type="Rhea" id="RHEA-COMP:9863"/>
        <dbReference type="Rhea" id="RHEA-COMP:11604"/>
        <dbReference type="ChEBI" id="CHEBI:15378"/>
        <dbReference type="ChEBI" id="CHEBI:29999"/>
        <dbReference type="ChEBI" id="CHEBI:30616"/>
        <dbReference type="ChEBI" id="CHEBI:83421"/>
        <dbReference type="ChEBI" id="CHEBI:456216"/>
        <dbReference type="EC" id="2.7.11.1"/>
    </reaction>
</comment>
<feature type="domain" description="Protein kinase" evidence="9">
    <location>
        <begin position="35"/>
        <end position="242"/>
    </location>
</feature>
<evidence type="ECO:0000256" key="8">
    <source>
        <dbReference type="ARBA" id="ARBA00048679"/>
    </source>
</evidence>
<protein>
    <recommendedName>
        <fullName evidence="1">non-specific serine/threonine protein kinase</fullName>
        <ecNumber evidence="1">2.7.11.1</ecNumber>
    </recommendedName>
</protein>
<evidence type="ECO:0000256" key="7">
    <source>
        <dbReference type="ARBA" id="ARBA00047899"/>
    </source>
</evidence>
<evidence type="ECO:0000256" key="2">
    <source>
        <dbReference type="ARBA" id="ARBA00022527"/>
    </source>
</evidence>
<gene>
    <name evidence="10" type="ORF">TRUGW13939_05706</name>
</gene>
<reference evidence="11" key="1">
    <citation type="submission" date="2020-06" db="EMBL/GenBank/DDBJ databases">
        <title>A chromosome-scale genome assembly of Talaromyces rugulosus W13939.</title>
        <authorList>
            <person name="Wang B."/>
            <person name="Guo L."/>
            <person name="Ye K."/>
            <person name="Wang L."/>
        </authorList>
    </citation>
    <scope>NUCLEOTIDE SEQUENCE [LARGE SCALE GENOMIC DNA]</scope>
    <source>
        <strain evidence="11">W13939</strain>
    </source>
</reference>
<evidence type="ECO:0000256" key="3">
    <source>
        <dbReference type="ARBA" id="ARBA00022679"/>
    </source>
</evidence>
<dbReference type="Proteomes" id="UP000509510">
    <property type="component" value="Chromosome III"/>
</dbReference>
<dbReference type="InterPro" id="IPR000719">
    <property type="entry name" value="Prot_kinase_dom"/>
</dbReference>
<keyword evidence="3" id="KW-0808">Transferase</keyword>
<evidence type="ECO:0000259" key="9">
    <source>
        <dbReference type="PROSITE" id="PS50011"/>
    </source>
</evidence>
<dbReference type="Gene3D" id="3.30.200.20">
    <property type="entry name" value="Phosphorylase Kinase, domain 1"/>
    <property type="match status" value="1"/>
</dbReference>
<dbReference type="Gene3D" id="1.10.510.10">
    <property type="entry name" value="Transferase(Phosphotransferase) domain 1"/>
    <property type="match status" value="1"/>
</dbReference>
<dbReference type="GO" id="GO:0005737">
    <property type="term" value="C:cytoplasm"/>
    <property type="evidence" value="ECO:0007669"/>
    <property type="project" value="TreeGrafter"/>
</dbReference>
<keyword evidence="6" id="KW-0067">ATP-binding</keyword>
<proteinExistence type="predicted"/>
<keyword evidence="11" id="KW-1185">Reference proteome</keyword>
<organism evidence="10 11">
    <name type="scientific">Talaromyces rugulosus</name>
    <name type="common">Penicillium rugulosum</name>
    <dbReference type="NCBI Taxonomy" id="121627"/>
    <lineage>
        <taxon>Eukaryota</taxon>
        <taxon>Fungi</taxon>
        <taxon>Dikarya</taxon>
        <taxon>Ascomycota</taxon>
        <taxon>Pezizomycotina</taxon>
        <taxon>Eurotiomycetes</taxon>
        <taxon>Eurotiomycetidae</taxon>
        <taxon>Eurotiales</taxon>
        <taxon>Trichocomaceae</taxon>
        <taxon>Talaromyces</taxon>
        <taxon>Talaromyces sect. Islandici</taxon>
    </lineage>
</organism>
<keyword evidence="4" id="KW-0547">Nucleotide-binding</keyword>
<evidence type="ECO:0000256" key="6">
    <source>
        <dbReference type="ARBA" id="ARBA00022840"/>
    </source>
</evidence>
<dbReference type="GO" id="GO:0000245">
    <property type="term" value="P:spliceosomal complex assembly"/>
    <property type="evidence" value="ECO:0007669"/>
    <property type="project" value="TreeGrafter"/>
</dbReference>
<dbReference type="PANTHER" id="PTHR47634">
    <property type="entry name" value="PROTEIN KINASE DOMAIN-CONTAINING PROTEIN-RELATED"/>
    <property type="match status" value="1"/>
</dbReference>
<dbReference type="GO" id="GO:0005634">
    <property type="term" value="C:nucleus"/>
    <property type="evidence" value="ECO:0007669"/>
    <property type="project" value="TreeGrafter"/>
</dbReference>
<evidence type="ECO:0000313" key="10">
    <source>
        <dbReference type="EMBL" id="QKX58581.1"/>
    </source>
</evidence>
<keyword evidence="2" id="KW-0723">Serine/threonine-protein kinase</keyword>
<evidence type="ECO:0000313" key="11">
    <source>
        <dbReference type="Proteomes" id="UP000509510"/>
    </source>
</evidence>